<dbReference type="Proteomes" id="UP000199377">
    <property type="component" value="Unassembled WGS sequence"/>
</dbReference>
<dbReference type="AlphaFoldDB" id="A0A1I3GXC6"/>
<evidence type="ECO:0000256" key="1">
    <source>
        <dbReference type="SAM" id="SignalP"/>
    </source>
</evidence>
<proteinExistence type="predicted"/>
<sequence>MALSIISTRRTSTATGSFMLVVGLSLATTPPAYAQTPTAIQTFTQENKAACAAAGGTPKILDSYLTPVDDLNDDGTADYVTDLAGLECANAWSYFCGSAGCPVTVWLSAPQGYTVGWGGSAQAWRQQGTQVIVSLHGQLCKPPRIGAQSCDVAMRFDQASNEPEGTTGARSAAKPATVGGWQLRQAGNGSAVAEVTGVGSLTKLSALCLRDRPVMMAALSEAAGARPVVFTFAFADRSIDVTGTAGTASQKTFILDPRTAGLAAALSGNADTVDLRIAGRDQGLLSLKGSTSALRGALSSCMPL</sequence>
<gene>
    <name evidence="2" type="ORF">SAMN05216258_105389</name>
</gene>
<dbReference type="EMBL" id="FOQH01000005">
    <property type="protein sequence ID" value="SFI28079.1"/>
    <property type="molecule type" value="Genomic_DNA"/>
</dbReference>
<keyword evidence="1" id="KW-0732">Signal</keyword>
<protein>
    <submittedName>
        <fullName evidence="2">Uncharacterized protein</fullName>
    </submittedName>
</protein>
<evidence type="ECO:0000313" key="3">
    <source>
        <dbReference type="Proteomes" id="UP000199377"/>
    </source>
</evidence>
<reference evidence="2 3" key="1">
    <citation type="submission" date="2016-10" db="EMBL/GenBank/DDBJ databases">
        <authorList>
            <person name="de Groot N.N."/>
        </authorList>
    </citation>
    <scope>NUCLEOTIDE SEQUENCE [LARGE SCALE GENOMIC DNA]</scope>
    <source>
        <strain evidence="2 3">CGMCC 1.11030</strain>
    </source>
</reference>
<organism evidence="2 3">
    <name type="scientific">Albimonas pacifica</name>
    <dbReference type="NCBI Taxonomy" id="1114924"/>
    <lineage>
        <taxon>Bacteria</taxon>
        <taxon>Pseudomonadati</taxon>
        <taxon>Pseudomonadota</taxon>
        <taxon>Alphaproteobacteria</taxon>
        <taxon>Rhodobacterales</taxon>
        <taxon>Paracoccaceae</taxon>
        <taxon>Albimonas</taxon>
    </lineage>
</organism>
<accession>A0A1I3GXC6</accession>
<feature type="signal peptide" evidence="1">
    <location>
        <begin position="1"/>
        <end position="34"/>
    </location>
</feature>
<name>A0A1I3GXC6_9RHOB</name>
<evidence type="ECO:0000313" key="2">
    <source>
        <dbReference type="EMBL" id="SFI28079.1"/>
    </source>
</evidence>
<keyword evidence="3" id="KW-1185">Reference proteome</keyword>
<feature type="chain" id="PRO_5011464376" evidence="1">
    <location>
        <begin position="35"/>
        <end position="304"/>
    </location>
</feature>
<dbReference type="STRING" id="1114924.SAMN05216258_105389"/>